<protein>
    <recommendedName>
        <fullName evidence="7">C3H1-type domain-containing protein</fullName>
    </recommendedName>
</protein>
<dbReference type="GO" id="GO:0003677">
    <property type="term" value="F:DNA binding"/>
    <property type="evidence" value="ECO:0007669"/>
    <property type="project" value="UniProtKB-KW"/>
</dbReference>
<dbReference type="OrthoDB" id="411372at2759"/>
<evidence type="ECO:0000256" key="3">
    <source>
        <dbReference type="ARBA" id="ARBA00022833"/>
    </source>
</evidence>
<dbReference type="GO" id="GO:0003729">
    <property type="term" value="F:mRNA binding"/>
    <property type="evidence" value="ECO:0007669"/>
    <property type="project" value="UniProtKB-ARBA"/>
</dbReference>
<feature type="domain" description="C3H1-type" evidence="7">
    <location>
        <begin position="20"/>
        <end position="48"/>
    </location>
</feature>
<feature type="region of interest" description="Disordered" evidence="6">
    <location>
        <begin position="489"/>
        <end position="549"/>
    </location>
</feature>
<reference evidence="9" key="2">
    <citation type="submission" date="2008-08" db="EMBL/GenBank/DDBJ databases">
        <authorList>
            <consortium name="Diatom Consortium"/>
            <person name="Grigoriev I."/>
            <person name="Grimwood J."/>
            <person name="Kuo A."/>
            <person name="Otillar R.P."/>
            <person name="Salamov A."/>
            <person name="Detter J.C."/>
            <person name="Lindquist E."/>
            <person name="Shapiro H."/>
            <person name="Lucas S."/>
            <person name="Glavina del Rio T."/>
            <person name="Pitluck S."/>
            <person name="Rokhsar D."/>
            <person name="Bowler C."/>
        </authorList>
    </citation>
    <scope>GENOME REANNOTATION</scope>
    <source>
        <strain evidence="9">CCAP 1055/1</strain>
    </source>
</reference>
<dbReference type="Proteomes" id="UP000000759">
    <property type="component" value="Chromosome 22"/>
</dbReference>
<keyword evidence="1 5" id="KW-0479">Metal-binding</keyword>
<dbReference type="GeneID" id="7195875"/>
<feature type="region of interest" description="Disordered" evidence="6">
    <location>
        <begin position="307"/>
        <end position="416"/>
    </location>
</feature>
<evidence type="ECO:0000259" key="7">
    <source>
        <dbReference type="PROSITE" id="PS50103"/>
    </source>
</evidence>
<feature type="compositionally biased region" description="Polar residues" evidence="6">
    <location>
        <begin position="514"/>
        <end position="524"/>
    </location>
</feature>
<proteinExistence type="predicted"/>
<dbReference type="SMART" id="SM00356">
    <property type="entry name" value="ZnF_C3H1"/>
    <property type="match status" value="3"/>
</dbReference>
<keyword evidence="2 5" id="KW-0863">Zinc-finger</keyword>
<feature type="compositionally biased region" description="Polar residues" evidence="6">
    <location>
        <begin position="341"/>
        <end position="365"/>
    </location>
</feature>
<dbReference type="RefSeq" id="XP_002184048.1">
    <property type="nucleotide sequence ID" value="XM_002184012.1"/>
</dbReference>
<reference evidence="8 9" key="1">
    <citation type="journal article" date="2008" name="Nature">
        <title>The Phaeodactylum genome reveals the evolutionary history of diatom genomes.</title>
        <authorList>
            <person name="Bowler C."/>
            <person name="Allen A.E."/>
            <person name="Badger J.H."/>
            <person name="Grimwood J."/>
            <person name="Jabbari K."/>
            <person name="Kuo A."/>
            <person name="Maheswari U."/>
            <person name="Martens C."/>
            <person name="Maumus F."/>
            <person name="Otillar R.P."/>
            <person name="Rayko E."/>
            <person name="Salamov A."/>
            <person name="Vandepoele K."/>
            <person name="Beszteri B."/>
            <person name="Gruber A."/>
            <person name="Heijde M."/>
            <person name="Katinka M."/>
            <person name="Mock T."/>
            <person name="Valentin K."/>
            <person name="Verret F."/>
            <person name="Berges J.A."/>
            <person name="Brownlee C."/>
            <person name="Cadoret J.P."/>
            <person name="Chiovitti A."/>
            <person name="Choi C.J."/>
            <person name="Coesel S."/>
            <person name="De Martino A."/>
            <person name="Detter J.C."/>
            <person name="Durkin C."/>
            <person name="Falciatore A."/>
            <person name="Fournet J."/>
            <person name="Haruta M."/>
            <person name="Huysman M.J."/>
            <person name="Jenkins B.D."/>
            <person name="Jiroutova K."/>
            <person name="Jorgensen R.E."/>
            <person name="Joubert Y."/>
            <person name="Kaplan A."/>
            <person name="Kroger N."/>
            <person name="Kroth P.G."/>
            <person name="La Roche J."/>
            <person name="Lindquist E."/>
            <person name="Lommer M."/>
            <person name="Martin-Jezequel V."/>
            <person name="Lopez P.J."/>
            <person name="Lucas S."/>
            <person name="Mangogna M."/>
            <person name="McGinnis K."/>
            <person name="Medlin L.K."/>
            <person name="Montsant A."/>
            <person name="Oudot-Le Secq M.P."/>
            <person name="Napoli C."/>
            <person name="Obornik M."/>
            <person name="Parker M.S."/>
            <person name="Petit J.L."/>
            <person name="Porcel B.M."/>
            <person name="Poulsen N."/>
            <person name="Robison M."/>
            <person name="Rychlewski L."/>
            <person name="Rynearson T.A."/>
            <person name="Schmutz J."/>
            <person name="Shapiro H."/>
            <person name="Siaut M."/>
            <person name="Stanley M."/>
            <person name="Sussman M.R."/>
            <person name="Taylor A.R."/>
            <person name="Vardi A."/>
            <person name="von Dassow P."/>
            <person name="Vyverman W."/>
            <person name="Willis A."/>
            <person name="Wyrwicz L.S."/>
            <person name="Rokhsar D.S."/>
            <person name="Weissenbach J."/>
            <person name="Armbrust E.V."/>
            <person name="Green B.R."/>
            <person name="Van de Peer Y."/>
            <person name="Grigoriev I.V."/>
        </authorList>
    </citation>
    <scope>NUCLEOTIDE SEQUENCE [LARGE SCALE GENOMIC DNA]</scope>
    <source>
        <strain evidence="8 9">CCAP 1055/1</strain>
    </source>
</reference>
<dbReference type="Pfam" id="PF00642">
    <property type="entry name" value="zf-CCCH"/>
    <property type="match status" value="3"/>
</dbReference>
<dbReference type="InParanoid" id="B7GAB9"/>
<dbReference type="PANTHER" id="PTHR12506">
    <property type="entry name" value="PROTEIN PHOSPHATASE RELATED"/>
    <property type="match status" value="1"/>
</dbReference>
<accession>B7GAB9</accession>
<sequence>MSSGSSLSPLYAPRFAEGLQMPAEDCRDYLRTGRCKYGPSCKYNHPANVQSGGGMRAPIDPSEPLFPVRLNEPLCQYYMKHGSCKFGQACKFNHPPQLSHSSQVAGDTPVTGNGRSTDVPVVFSQCDGPMMLQFLPQRPDEPDCIYFLKNGRCKYGATCRYHHPVNYHKHRAEESRRQHRAQLQEQYAPQKVQYIAQTVPNGNFKGQHVMSDNPLTFMSYDVPSGTPGFQPMSLVMGADGSTSYATHIGPNIVTEQGSSASSIASSYETAPTGFDQFQGDPSMWARARRNGSGNSLTAYTIDSSNRGARLAMTHSPSEGSMASRRHRASSHGSASESSYHDVNQSGLSRSGSVGSWRNDRVPSSTYDRRLPTQYISRIDGVVSDQQPRGRPPSMSMAPGHRPSPRSRKPRAHGENDEGFTMMTSALLNMLDTPEEASTESFSDEDNHRYRLQEPCEEQRPLYGDPLDVESSMFERLSLNGVKHNYQIRSVSDTNTSDSWSPTWQGSLRGPASPPASSLDGNAQALSAIPPRHSQGHNTPPSSDIGLFIP</sequence>
<dbReference type="PANTHER" id="PTHR12506:SF50">
    <property type="entry name" value="ZINC FINGER CCCH DOMAIN-CONTAINING PROTEIN 26"/>
    <property type="match status" value="1"/>
</dbReference>
<feature type="zinc finger region" description="C3H1-type" evidence="5">
    <location>
        <begin position="138"/>
        <end position="166"/>
    </location>
</feature>
<feature type="compositionally biased region" description="Polar residues" evidence="6">
    <location>
        <begin position="489"/>
        <end position="505"/>
    </location>
</feature>
<evidence type="ECO:0000256" key="1">
    <source>
        <dbReference type="ARBA" id="ARBA00022723"/>
    </source>
</evidence>
<evidence type="ECO:0000256" key="2">
    <source>
        <dbReference type="ARBA" id="ARBA00022771"/>
    </source>
</evidence>
<dbReference type="HOGENOM" id="CLU_496522_0_0_1"/>
<dbReference type="eggNOG" id="KOG1677">
    <property type="taxonomic scope" value="Eukaryota"/>
</dbReference>
<feature type="zinc finger region" description="C3H1-type" evidence="5">
    <location>
        <begin position="20"/>
        <end position="48"/>
    </location>
</feature>
<dbReference type="AlphaFoldDB" id="B7GAB9"/>
<dbReference type="InterPro" id="IPR050974">
    <property type="entry name" value="Plant_ZF_CCCH"/>
</dbReference>
<keyword evidence="9" id="KW-1185">Reference proteome</keyword>
<feature type="domain" description="C3H1-type" evidence="7">
    <location>
        <begin position="69"/>
        <end position="97"/>
    </location>
</feature>
<dbReference type="SUPFAM" id="SSF90229">
    <property type="entry name" value="CCCH zinc finger"/>
    <property type="match status" value="3"/>
</dbReference>
<evidence type="ECO:0000313" key="8">
    <source>
        <dbReference type="EMBL" id="EEC44226.1"/>
    </source>
</evidence>
<dbReference type="InterPro" id="IPR000571">
    <property type="entry name" value="Znf_CCCH"/>
</dbReference>
<feature type="zinc finger region" description="C3H1-type" evidence="5">
    <location>
        <begin position="69"/>
        <end position="97"/>
    </location>
</feature>
<name>B7GAB9_PHATC</name>
<dbReference type="GO" id="GO:0008270">
    <property type="term" value="F:zinc ion binding"/>
    <property type="evidence" value="ECO:0007669"/>
    <property type="project" value="UniProtKB-KW"/>
</dbReference>
<dbReference type="STRING" id="556484.B7GAB9"/>
<evidence type="ECO:0000256" key="4">
    <source>
        <dbReference type="ARBA" id="ARBA00023125"/>
    </source>
</evidence>
<dbReference type="PROSITE" id="PS50103">
    <property type="entry name" value="ZF_C3H1"/>
    <property type="match status" value="3"/>
</dbReference>
<dbReference type="KEGG" id="pti:PHATRDRAFT_49355"/>
<evidence type="ECO:0000256" key="6">
    <source>
        <dbReference type="SAM" id="MobiDB-lite"/>
    </source>
</evidence>
<evidence type="ECO:0000313" key="9">
    <source>
        <dbReference type="Proteomes" id="UP000000759"/>
    </source>
</evidence>
<dbReference type="Gene3D" id="4.10.1000.10">
    <property type="entry name" value="Zinc finger, CCCH-type"/>
    <property type="match status" value="2"/>
</dbReference>
<keyword evidence="3 5" id="KW-0862">Zinc</keyword>
<gene>
    <name evidence="8" type="ORF">PHATRDRAFT_49355</name>
</gene>
<evidence type="ECO:0000256" key="5">
    <source>
        <dbReference type="PROSITE-ProRule" id="PRU00723"/>
    </source>
</evidence>
<organism evidence="8 9">
    <name type="scientific">Phaeodactylum tricornutum (strain CCAP 1055/1)</name>
    <dbReference type="NCBI Taxonomy" id="556484"/>
    <lineage>
        <taxon>Eukaryota</taxon>
        <taxon>Sar</taxon>
        <taxon>Stramenopiles</taxon>
        <taxon>Ochrophyta</taxon>
        <taxon>Bacillariophyta</taxon>
        <taxon>Bacillariophyceae</taxon>
        <taxon>Bacillariophycidae</taxon>
        <taxon>Naviculales</taxon>
        <taxon>Phaeodactylaceae</taxon>
        <taxon>Phaeodactylum</taxon>
    </lineage>
</organism>
<dbReference type="PaxDb" id="2850-Phatr49355"/>
<dbReference type="InterPro" id="IPR036855">
    <property type="entry name" value="Znf_CCCH_sf"/>
</dbReference>
<keyword evidence="4" id="KW-0238">DNA-binding</keyword>
<feature type="domain" description="C3H1-type" evidence="7">
    <location>
        <begin position="138"/>
        <end position="166"/>
    </location>
</feature>
<dbReference type="EMBL" id="CM000624">
    <property type="protein sequence ID" value="EEC44226.1"/>
    <property type="molecule type" value="Genomic_DNA"/>
</dbReference>